<dbReference type="PANTHER" id="PTHR33209">
    <property type="entry name" value="PROTEASE 4"/>
    <property type="match status" value="1"/>
</dbReference>
<dbReference type="GO" id="GO:0006465">
    <property type="term" value="P:signal peptide processing"/>
    <property type="evidence" value="ECO:0007669"/>
    <property type="project" value="InterPro"/>
</dbReference>
<dbReference type="PATRIC" id="fig|1594731.3.peg.245"/>
<keyword evidence="11" id="KW-1185">Reference proteome</keyword>
<dbReference type="GO" id="GO:0016020">
    <property type="term" value="C:membrane"/>
    <property type="evidence" value="ECO:0007669"/>
    <property type="project" value="UniProtKB-SubCell"/>
</dbReference>
<dbReference type="InterPro" id="IPR047272">
    <property type="entry name" value="S49_SppA_C"/>
</dbReference>
<dbReference type="Gene3D" id="3.90.226.10">
    <property type="entry name" value="2-enoyl-CoA Hydratase, Chain A, domain 1"/>
    <property type="match status" value="3"/>
</dbReference>
<dbReference type="NCBIfam" id="NF008195">
    <property type="entry name" value="PRK10949.1"/>
    <property type="match status" value="1"/>
</dbReference>
<dbReference type="Pfam" id="PF01343">
    <property type="entry name" value="Peptidase_S49"/>
    <property type="match status" value="2"/>
</dbReference>
<feature type="active site" description="Nucleophile" evidence="7">
    <location>
        <position position="408"/>
    </location>
</feature>
<dbReference type="KEGG" id="wca:WEOB_264"/>
<evidence type="ECO:0000256" key="3">
    <source>
        <dbReference type="ARBA" id="ARBA00022670"/>
    </source>
</evidence>
<keyword evidence="5" id="KW-0720">Serine protease</keyword>
<dbReference type="Proteomes" id="UP000242753">
    <property type="component" value="Chromosome I"/>
</dbReference>
<dbReference type="InterPro" id="IPR002142">
    <property type="entry name" value="Peptidase_S49"/>
</dbReference>
<evidence type="ECO:0000256" key="6">
    <source>
        <dbReference type="ARBA" id="ARBA00023136"/>
    </source>
</evidence>
<protein>
    <submittedName>
        <fullName evidence="10">Protease 4</fullName>
    </submittedName>
</protein>
<proteinExistence type="inferred from homology"/>
<dbReference type="EMBL" id="LN774881">
    <property type="protein sequence ID" value="CEN32206.1"/>
    <property type="molecule type" value="Genomic_DNA"/>
</dbReference>
<dbReference type="STRING" id="1594731.WEOB_264"/>
<evidence type="ECO:0000256" key="2">
    <source>
        <dbReference type="ARBA" id="ARBA00008683"/>
    </source>
</evidence>
<feature type="domain" description="Peptidase S49" evidence="9">
    <location>
        <begin position="394"/>
        <end position="542"/>
    </location>
</feature>
<dbReference type="NCBIfam" id="TIGR00705">
    <property type="entry name" value="SppA_67K"/>
    <property type="match status" value="1"/>
</dbReference>
<evidence type="ECO:0000256" key="1">
    <source>
        <dbReference type="ARBA" id="ARBA00004370"/>
    </source>
</evidence>
<evidence type="ECO:0000256" key="7">
    <source>
        <dbReference type="PIRSR" id="PIRSR001217-1"/>
    </source>
</evidence>
<dbReference type="PIRSF" id="PIRSF001217">
    <property type="entry name" value="Protease_4_SppA"/>
    <property type="match status" value="1"/>
</dbReference>
<feature type="active site" description="Proton donor/acceptor" evidence="7">
    <location>
        <position position="207"/>
    </location>
</feature>
<dbReference type="InterPro" id="IPR047217">
    <property type="entry name" value="S49_SppA_67K_type_N"/>
</dbReference>
<evidence type="ECO:0000256" key="4">
    <source>
        <dbReference type="ARBA" id="ARBA00022801"/>
    </source>
</evidence>
<keyword evidence="8" id="KW-1133">Transmembrane helix</keyword>
<organism evidence="10 11">
    <name type="scientific">Candidatus Westeberhardia cardiocondylae</name>
    <dbReference type="NCBI Taxonomy" id="1594731"/>
    <lineage>
        <taxon>Bacteria</taxon>
        <taxon>Pseudomonadati</taxon>
        <taxon>Pseudomonadota</taxon>
        <taxon>Gammaproteobacteria</taxon>
        <taxon>Enterobacterales</taxon>
        <taxon>Enterobacteriaceae</taxon>
        <taxon>ant endosymbionts</taxon>
        <taxon>Candidatus Westeberhardia</taxon>
    </lineage>
</organism>
<dbReference type="CDD" id="cd07018">
    <property type="entry name" value="S49_SppA_67K_type"/>
    <property type="match status" value="1"/>
</dbReference>
<comment type="subcellular location">
    <subcellularLocation>
        <location evidence="1">Membrane</location>
    </subcellularLocation>
</comment>
<name>A0A0H5C5H2_9ENTR</name>
<sequence length="590" mass="67831">MFHFFSIIFNFLIFLYKTINCVRIFFLNIIFAIVFFIIILFCFNFFYFSPLKFKGALLVDLSGRIVNKPPVNNSFFKMNKYFFKSHKNQLRENSLFDIVNLIRQAKCDDNITGMILSLENIVEADQTSLQYIGKTLQEFRSVGKPIYSMAGNYTQTQYLLASYSNKIYLSLYGKVDIQGMSINNFYYKTLLDKLKIDTHVFHVGRYKSAVEPFIRNNMSQFSYEDNKRWLDKIWENYLDIVSKNRNLTKKQLFPDVKEILNIFQFVGGSDSQFALRNKWVDEIISGSLFEKKMIEEFGWNKNIQSFNHVSIYDYKNKKCIEEKNKIAIIILNGFITDGTSNLLNSTNASIICQQIRDSRLNPNVKAVVIRVNSPGGSLQASEKIRSELVATRFSGKPVVISMGGIAASGGYWVSTASDYIIADSNTLTGSIGIFGIINTFNRLLDNIGVHVDGVSTSSLAGITSTKLLPNEYLEMVKINVENGYRSFIELVAKSRNKTLLEVDKVAQGHVWVGEDALKNGLVDQLGDFEDAINKSVELANLKNFQLKWYTIEMNFIDSLLMRINKYVCFFIQENFQYFVYRFFLNGNVYM</sequence>
<keyword evidence="6 8" id="KW-0472">Membrane</keyword>
<dbReference type="RefSeq" id="WP_281263754.1">
    <property type="nucleotide sequence ID" value="NZ_LN774881.1"/>
</dbReference>
<keyword evidence="3 10" id="KW-0645">Protease</keyword>
<dbReference type="PANTHER" id="PTHR33209:SF1">
    <property type="entry name" value="PEPTIDASE S49 DOMAIN-CONTAINING PROTEIN"/>
    <property type="match status" value="1"/>
</dbReference>
<feature type="transmembrane region" description="Helical" evidence="8">
    <location>
        <begin position="21"/>
        <end position="48"/>
    </location>
</feature>
<feature type="domain" description="Peptidase S49" evidence="9">
    <location>
        <begin position="139"/>
        <end position="267"/>
    </location>
</feature>
<evidence type="ECO:0000256" key="8">
    <source>
        <dbReference type="SAM" id="Phobius"/>
    </source>
</evidence>
<reference evidence="11" key="1">
    <citation type="submission" date="2015-01" db="EMBL/GenBank/DDBJ databases">
        <authorList>
            <person name="Manzano-Marin A."/>
            <person name="Manzano-Marin A."/>
        </authorList>
    </citation>
    <scope>NUCLEOTIDE SEQUENCE [LARGE SCALE GENOMIC DNA]</scope>
    <source>
        <strain evidence="11">obscurior</strain>
    </source>
</reference>
<dbReference type="InterPro" id="IPR029045">
    <property type="entry name" value="ClpP/crotonase-like_dom_sf"/>
</dbReference>
<dbReference type="SUPFAM" id="SSF52096">
    <property type="entry name" value="ClpP/crotonase"/>
    <property type="match status" value="2"/>
</dbReference>
<dbReference type="InterPro" id="IPR004634">
    <property type="entry name" value="Pept_S49_pIV"/>
</dbReference>
<dbReference type="NCBIfam" id="TIGR00706">
    <property type="entry name" value="SppA_dom"/>
    <property type="match status" value="1"/>
</dbReference>
<dbReference type="AlphaFoldDB" id="A0A0H5C5H2"/>
<evidence type="ECO:0000259" key="9">
    <source>
        <dbReference type="Pfam" id="PF01343"/>
    </source>
</evidence>
<evidence type="ECO:0000313" key="11">
    <source>
        <dbReference type="Proteomes" id="UP000242753"/>
    </source>
</evidence>
<accession>A0A0H5C5H2</accession>
<dbReference type="CDD" id="cd07023">
    <property type="entry name" value="S49_Sppa_N_C"/>
    <property type="match status" value="1"/>
</dbReference>
<dbReference type="InterPro" id="IPR004635">
    <property type="entry name" value="Pept_S49_SppA"/>
</dbReference>
<gene>
    <name evidence="10" type="primary">sppA</name>
    <name evidence="10" type="ORF">WEOB_264</name>
</gene>
<comment type="similarity">
    <text evidence="2">Belongs to the peptidase S49 family.</text>
</comment>
<evidence type="ECO:0000256" key="5">
    <source>
        <dbReference type="ARBA" id="ARBA00022825"/>
    </source>
</evidence>
<dbReference type="Gene3D" id="6.20.330.10">
    <property type="match status" value="1"/>
</dbReference>
<evidence type="ECO:0000313" key="10">
    <source>
        <dbReference type="EMBL" id="CEN32206.1"/>
    </source>
</evidence>
<dbReference type="GO" id="GO:0008236">
    <property type="term" value="F:serine-type peptidase activity"/>
    <property type="evidence" value="ECO:0007669"/>
    <property type="project" value="UniProtKB-KW"/>
</dbReference>
<keyword evidence="4" id="KW-0378">Hydrolase</keyword>
<keyword evidence="8" id="KW-0812">Transmembrane</keyword>